<keyword evidence="2" id="KW-1185">Reference proteome</keyword>
<accession>A0ACC2V369</accession>
<evidence type="ECO:0000313" key="1">
    <source>
        <dbReference type="EMBL" id="KAJ9093697.1"/>
    </source>
</evidence>
<reference evidence="1" key="1">
    <citation type="submission" date="2023-04" db="EMBL/GenBank/DDBJ databases">
        <title>Draft Genome sequencing of Naganishia species isolated from polar environments using Oxford Nanopore Technology.</title>
        <authorList>
            <person name="Leo P."/>
            <person name="Venkateswaran K."/>
        </authorList>
    </citation>
    <scope>NUCLEOTIDE SEQUENCE</scope>
    <source>
        <strain evidence="1">MNA-CCFEE 5423</strain>
    </source>
</reference>
<proteinExistence type="predicted"/>
<name>A0ACC2V369_9TREE</name>
<sequence>MQRSSTTLLRSARLLRTYATKAQSNVTKGPTEPVLYTTKVVVEGARKGHVKGESLDLGLTMSKALGGSGDAGKSNPGM</sequence>
<dbReference type="EMBL" id="JASBWT010000029">
    <property type="protein sequence ID" value="KAJ9093697.1"/>
    <property type="molecule type" value="Genomic_DNA"/>
</dbReference>
<dbReference type="Proteomes" id="UP001227268">
    <property type="component" value="Unassembled WGS sequence"/>
</dbReference>
<comment type="caution">
    <text evidence="1">The sequence shown here is derived from an EMBL/GenBank/DDBJ whole genome shotgun (WGS) entry which is preliminary data.</text>
</comment>
<organism evidence="1 2">
    <name type="scientific">Naganishia friedmannii</name>
    <dbReference type="NCBI Taxonomy" id="89922"/>
    <lineage>
        <taxon>Eukaryota</taxon>
        <taxon>Fungi</taxon>
        <taxon>Dikarya</taxon>
        <taxon>Basidiomycota</taxon>
        <taxon>Agaricomycotina</taxon>
        <taxon>Tremellomycetes</taxon>
        <taxon>Filobasidiales</taxon>
        <taxon>Filobasidiaceae</taxon>
        <taxon>Naganishia</taxon>
    </lineage>
</organism>
<gene>
    <name evidence="1" type="ORF">QFC21_006293</name>
</gene>
<protein>
    <submittedName>
        <fullName evidence="1">Uncharacterized protein</fullName>
    </submittedName>
</protein>
<evidence type="ECO:0000313" key="2">
    <source>
        <dbReference type="Proteomes" id="UP001227268"/>
    </source>
</evidence>